<dbReference type="EMBL" id="JANAKD010000429">
    <property type="protein sequence ID" value="KAJ3493964.1"/>
    <property type="molecule type" value="Genomic_DNA"/>
</dbReference>
<sequence>MKFSAIAQIAIAATPVVNGYAIAQDGVQCHSGPGADYASVRTYAAKQDISFSCQAQQNDEAWYKTSDDCFVSAEHASDAATGLEACESSSDDDYASYLLNLRDEDEAVEVDAEADSEEAAAVGQDFAVEAASAIPGPVKNDYPYSGKCSGTDPYHFYRCQCTSFVAFRINKRLGVKFTNRYKGAAWGDAKIWDEAAHKSKVRIDNKPVPGCVAQTNAGPGHVAWVTKVSGDKVTVEEYNYVHKKAYGTRTVAKSKFSYIHIKV</sequence>
<proteinExistence type="predicted"/>
<comment type="caution">
    <text evidence="1">The sequence shown here is derived from an EMBL/GenBank/DDBJ whole genome shotgun (WGS) entry which is preliminary data.</text>
</comment>
<evidence type="ECO:0000313" key="1">
    <source>
        <dbReference type="EMBL" id="KAJ3493964.1"/>
    </source>
</evidence>
<organism evidence="1 2">
    <name type="scientific">Lecanicillium saksenae</name>
    <dbReference type="NCBI Taxonomy" id="468837"/>
    <lineage>
        <taxon>Eukaryota</taxon>
        <taxon>Fungi</taxon>
        <taxon>Dikarya</taxon>
        <taxon>Ascomycota</taxon>
        <taxon>Pezizomycotina</taxon>
        <taxon>Sordariomycetes</taxon>
        <taxon>Hypocreomycetidae</taxon>
        <taxon>Hypocreales</taxon>
        <taxon>Cordycipitaceae</taxon>
        <taxon>Lecanicillium</taxon>
    </lineage>
</organism>
<evidence type="ECO:0000313" key="2">
    <source>
        <dbReference type="Proteomes" id="UP001148737"/>
    </source>
</evidence>
<gene>
    <name evidence="1" type="ORF">NLG97_g4388</name>
</gene>
<keyword evidence="2" id="KW-1185">Reference proteome</keyword>
<protein>
    <submittedName>
        <fullName evidence="1">Uncharacterized protein</fullName>
    </submittedName>
</protein>
<dbReference type="Proteomes" id="UP001148737">
    <property type="component" value="Unassembled WGS sequence"/>
</dbReference>
<accession>A0ACC1QYK5</accession>
<reference evidence="1" key="1">
    <citation type="submission" date="2022-07" db="EMBL/GenBank/DDBJ databases">
        <title>Genome Sequence of Lecanicillium saksenae.</title>
        <authorList>
            <person name="Buettner E."/>
        </authorList>
    </citation>
    <scope>NUCLEOTIDE SEQUENCE</scope>
    <source>
        <strain evidence="1">VT-O1</strain>
    </source>
</reference>
<name>A0ACC1QYK5_9HYPO</name>